<feature type="domain" description="NAD-dependent epimerase/dehydratase" evidence="1">
    <location>
        <begin position="3"/>
        <end position="223"/>
    </location>
</feature>
<evidence type="ECO:0000313" key="2">
    <source>
        <dbReference type="EMBL" id="MDY0871584.1"/>
    </source>
</evidence>
<accession>A0ABU5DWD3</accession>
<dbReference type="Gene3D" id="3.40.50.720">
    <property type="entry name" value="NAD(P)-binding Rossmann-like Domain"/>
    <property type="match status" value="1"/>
</dbReference>
<dbReference type="InterPro" id="IPR001509">
    <property type="entry name" value="Epimerase_deHydtase"/>
</dbReference>
<keyword evidence="3" id="KW-1185">Reference proteome</keyword>
<dbReference type="InterPro" id="IPR036291">
    <property type="entry name" value="NAD(P)-bd_dom_sf"/>
</dbReference>
<proteinExistence type="predicted"/>
<dbReference type="Pfam" id="PF01370">
    <property type="entry name" value="Epimerase"/>
    <property type="match status" value="1"/>
</dbReference>
<evidence type="ECO:0000313" key="3">
    <source>
        <dbReference type="Proteomes" id="UP001271769"/>
    </source>
</evidence>
<dbReference type="SUPFAM" id="SSF51735">
    <property type="entry name" value="NAD(P)-binding Rossmann-fold domains"/>
    <property type="match status" value="1"/>
</dbReference>
<protein>
    <submittedName>
        <fullName evidence="2">SDR family oxidoreductase</fullName>
    </submittedName>
</protein>
<dbReference type="PANTHER" id="PTHR48079">
    <property type="entry name" value="PROTEIN YEEZ"/>
    <property type="match status" value="1"/>
</dbReference>
<comment type="caution">
    <text evidence="2">The sequence shown here is derived from an EMBL/GenBank/DDBJ whole genome shotgun (WGS) entry which is preliminary data.</text>
</comment>
<organism evidence="2 3">
    <name type="scientific">Dongia rigui</name>
    <dbReference type="NCBI Taxonomy" id="940149"/>
    <lineage>
        <taxon>Bacteria</taxon>
        <taxon>Pseudomonadati</taxon>
        <taxon>Pseudomonadota</taxon>
        <taxon>Alphaproteobacteria</taxon>
        <taxon>Rhodospirillales</taxon>
        <taxon>Dongiaceae</taxon>
        <taxon>Dongia</taxon>
    </lineage>
</organism>
<dbReference type="CDD" id="cd05262">
    <property type="entry name" value="SDR_a7"/>
    <property type="match status" value="1"/>
</dbReference>
<dbReference type="EMBL" id="JAXCLX010000001">
    <property type="protein sequence ID" value="MDY0871584.1"/>
    <property type="molecule type" value="Genomic_DNA"/>
</dbReference>
<reference evidence="2 3" key="1">
    <citation type="journal article" date="2013" name="Antonie Van Leeuwenhoek">
        <title>Dongia rigui sp. nov., isolated from freshwater of a large wetland in Korea.</title>
        <authorList>
            <person name="Baik K.S."/>
            <person name="Hwang Y.M."/>
            <person name="Choi J.S."/>
            <person name="Kwon J."/>
            <person name="Seong C.N."/>
        </authorList>
    </citation>
    <scope>NUCLEOTIDE SEQUENCE [LARGE SCALE GENOMIC DNA]</scope>
    <source>
        <strain evidence="2 3">04SU4-P</strain>
    </source>
</reference>
<dbReference type="RefSeq" id="WP_320500014.1">
    <property type="nucleotide sequence ID" value="NZ_JAXCLX010000001.1"/>
</dbReference>
<gene>
    <name evidence="2" type="ORF">SMD31_06605</name>
</gene>
<name>A0ABU5DWD3_9PROT</name>
<sequence>MRVFVTGASGFVGSAVVRDLIEAGHQVLGLARSDAAAESLQAMGAKVHRGDLTDLAGLQAGAGSCDGIVHCGFIHDFARFKEVCEIDRRAVTALGETLRGTERPLIVTSGTALVSGQVPATGALATEALVTPTGETALPRVASEEAAASVAAMGVRVSVMRLPPSVHGAGDHGFVPLLINLAREKGVAAYIGDGANRWPAVHRLDAARAYRLVLESGAQMPHYHANAEEGVPFRDIATVIGKRLGVPVVSQSGDEAAAHFGWFAHFAALDNPTSSALTRAKLGWQPQHPGLLADLDQPHYFEG</sequence>
<dbReference type="InterPro" id="IPR051783">
    <property type="entry name" value="NAD(P)-dependent_oxidoreduct"/>
</dbReference>
<dbReference type="Proteomes" id="UP001271769">
    <property type="component" value="Unassembled WGS sequence"/>
</dbReference>
<evidence type="ECO:0000259" key="1">
    <source>
        <dbReference type="Pfam" id="PF01370"/>
    </source>
</evidence>
<dbReference type="PANTHER" id="PTHR48079:SF6">
    <property type="entry name" value="NAD(P)-BINDING DOMAIN-CONTAINING PROTEIN-RELATED"/>
    <property type="match status" value="1"/>
</dbReference>